<evidence type="ECO:0000313" key="9">
    <source>
        <dbReference type="EMBL" id="PRT52725.1"/>
    </source>
</evidence>
<evidence type="ECO:0000256" key="5">
    <source>
        <dbReference type="ARBA" id="ARBA00038109"/>
    </source>
</evidence>
<dbReference type="RefSeq" id="XP_024662671.1">
    <property type="nucleotide sequence ID" value="XM_024806903.1"/>
</dbReference>
<reference evidence="9 10" key="1">
    <citation type="submission" date="2017-04" db="EMBL/GenBank/DDBJ databases">
        <title>Genome sequencing of [Candida] sorbophila.</title>
        <authorList>
            <person name="Ahn J.O."/>
        </authorList>
    </citation>
    <scope>NUCLEOTIDE SEQUENCE [LARGE SCALE GENOMIC DNA]</scope>
    <source>
        <strain evidence="9 10">DS02</strain>
    </source>
</reference>
<keyword evidence="10" id="KW-1185">Reference proteome</keyword>
<evidence type="ECO:0000256" key="2">
    <source>
        <dbReference type="ARBA" id="ARBA00022692"/>
    </source>
</evidence>
<dbReference type="PANTHER" id="PTHR35779">
    <property type="entry name" value="PH-RESPONSE REGULATOR PROTEIN PALH/RIM21"/>
    <property type="match status" value="1"/>
</dbReference>
<dbReference type="AlphaFoldDB" id="A0A2T0FCN3"/>
<comment type="caution">
    <text evidence="9">The sequence shown here is derived from an EMBL/GenBank/DDBJ whole genome shotgun (WGS) entry which is preliminary data.</text>
</comment>
<comment type="similarity">
    <text evidence="5">Belongs to the palH/RIM21 family.</text>
</comment>
<dbReference type="Pfam" id="PF08733">
    <property type="entry name" value="PalH"/>
    <property type="match status" value="1"/>
</dbReference>
<dbReference type="GO" id="GO:0005886">
    <property type="term" value="C:plasma membrane"/>
    <property type="evidence" value="ECO:0007669"/>
    <property type="project" value="TreeGrafter"/>
</dbReference>
<evidence type="ECO:0000256" key="1">
    <source>
        <dbReference type="ARBA" id="ARBA00004141"/>
    </source>
</evidence>
<feature type="compositionally biased region" description="Polar residues" evidence="7">
    <location>
        <begin position="323"/>
        <end position="338"/>
    </location>
</feature>
<dbReference type="InterPro" id="IPR014844">
    <property type="entry name" value="PalH"/>
</dbReference>
<feature type="transmembrane region" description="Helical" evidence="8">
    <location>
        <begin position="89"/>
        <end position="107"/>
    </location>
</feature>
<dbReference type="GO" id="GO:0071467">
    <property type="term" value="P:cellular response to pH"/>
    <property type="evidence" value="ECO:0007669"/>
    <property type="project" value="TreeGrafter"/>
</dbReference>
<evidence type="ECO:0000256" key="8">
    <source>
        <dbReference type="SAM" id="Phobius"/>
    </source>
</evidence>
<accession>A0A2T0FCN3</accession>
<evidence type="ECO:0000313" key="10">
    <source>
        <dbReference type="Proteomes" id="UP000238350"/>
    </source>
</evidence>
<sequence length="359" mass="40065">MGTLLATKDQPIVFWPICDPTGRPKLSESPLRNLTGFPYLIANLPGWQEWKDYSLHTTVESFVCVVSIALALTLVLLCVVLCKERPWRPLLILVSVLFSAIHMALVLDNVISSLRSQYELQGGYSLTWLFNDILTTKIRITNFVSSTLLLAAQLQLVALRLVDRKTERAIVWGAGGAFFIAATTLLALVWFYRSDDAILFACQYLLSMGLDVLYFLMAVLYALSHQQAAFNRDMFIYTLFALAGAALPVALYMADILGWWTARSVDHVCSFSTVAALVLADIWASHLDRYRTKQAHGNIMGRRLYNPDKELVFTESDEHTLLASEQGSSKTAQDSPPRTASAPVHTHNRLVPPERPATT</sequence>
<feature type="transmembrane region" description="Helical" evidence="8">
    <location>
        <begin position="235"/>
        <end position="253"/>
    </location>
</feature>
<dbReference type="Proteomes" id="UP000238350">
    <property type="component" value="Unassembled WGS sequence"/>
</dbReference>
<organism evidence="9 10">
    <name type="scientific">Wickerhamiella sorbophila</name>
    <dbReference type="NCBI Taxonomy" id="45607"/>
    <lineage>
        <taxon>Eukaryota</taxon>
        <taxon>Fungi</taxon>
        <taxon>Dikarya</taxon>
        <taxon>Ascomycota</taxon>
        <taxon>Saccharomycotina</taxon>
        <taxon>Dipodascomycetes</taxon>
        <taxon>Dipodascales</taxon>
        <taxon>Trichomonascaceae</taxon>
        <taxon>Wickerhamiella</taxon>
    </lineage>
</organism>
<name>A0A2T0FCN3_9ASCO</name>
<gene>
    <name evidence="9" type="ORF">B9G98_00345</name>
</gene>
<feature type="transmembrane region" description="Helical" evidence="8">
    <location>
        <begin position="169"/>
        <end position="192"/>
    </location>
</feature>
<feature type="transmembrane region" description="Helical" evidence="8">
    <location>
        <begin position="198"/>
        <end position="223"/>
    </location>
</feature>
<feature type="transmembrane region" description="Helical" evidence="8">
    <location>
        <begin position="265"/>
        <end position="284"/>
    </location>
</feature>
<feature type="transmembrane region" description="Helical" evidence="8">
    <location>
        <begin position="59"/>
        <end position="82"/>
    </location>
</feature>
<feature type="region of interest" description="Disordered" evidence="7">
    <location>
        <begin position="323"/>
        <end position="359"/>
    </location>
</feature>
<dbReference type="PANTHER" id="PTHR35779:SF1">
    <property type="entry name" value="PH-RESPONSE REGULATOR PROTEIN PALH_RIM21"/>
    <property type="match status" value="1"/>
</dbReference>
<evidence type="ECO:0000256" key="3">
    <source>
        <dbReference type="ARBA" id="ARBA00022989"/>
    </source>
</evidence>
<evidence type="ECO:0000256" key="6">
    <source>
        <dbReference type="ARBA" id="ARBA00040155"/>
    </source>
</evidence>
<protein>
    <recommendedName>
        <fullName evidence="6">pH-response regulator protein palH/RIM21</fullName>
    </recommendedName>
</protein>
<feature type="transmembrane region" description="Helical" evidence="8">
    <location>
        <begin position="140"/>
        <end position="162"/>
    </location>
</feature>
<keyword evidence="2 8" id="KW-0812">Transmembrane</keyword>
<dbReference type="EMBL" id="NDIQ01000001">
    <property type="protein sequence ID" value="PRT52725.1"/>
    <property type="molecule type" value="Genomic_DNA"/>
</dbReference>
<evidence type="ECO:0000256" key="4">
    <source>
        <dbReference type="ARBA" id="ARBA00023136"/>
    </source>
</evidence>
<comment type="subcellular location">
    <subcellularLocation>
        <location evidence="1">Membrane</location>
        <topology evidence="1">Multi-pass membrane protein</topology>
    </subcellularLocation>
</comment>
<evidence type="ECO:0000256" key="7">
    <source>
        <dbReference type="SAM" id="MobiDB-lite"/>
    </source>
</evidence>
<keyword evidence="4 8" id="KW-0472">Membrane</keyword>
<proteinExistence type="inferred from homology"/>
<dbReference type="STRING" id="45607.A0A2T0FCN3"/>
<keyword evidence="3 8" id="KW-1133">Transmembrane helix</keyword>
<dbReference type="GeneID" id="36514094"/>